<dbReference type="AlphaFoldDB" id="A0A4R6UM64"/>
<dbReference type="Gene3D" id="1.25.40.10">
    <property type="entry name" value="Tetratricopeptide repeat domain"/>
    <property type="match status" value="1"/>
</dbReference>
<keyword evidence="4" id="KW-0732">Signal</keyword>
<dbReference type="Proteomes" id="UP000295375">
    <property type="component" value="Unassembled WGS sequence"/>
</dbReference>
<dbReference type="Pfam" id="PF13424">
    <property type="entry name" value="TPR_12"/>
    <property type="match status" value="1"/>
</dbReference>
<feature type="signal peptide" evidence="4">
    <location>
        <begin position="1"/>
        <end position="17"/>
    </location>
</feature>
<dbReference type="RefSeq" id="WP_133590684.1">
    <property type="nucleotide sequence ID" value="NZ_CP037953.1"/>
</dbReference>
<dbReference type="PANTHER" id="PTHR45586">
    <property type="entry name" value="TPR REPEAT-CONTAINING PROTEIN PA4667"/>
    <property type="match status" value="1"/>
</dbReference>
<gene>
    <name evidence="5" type="ORF">EV696_108140</name>
</gene>
<feature type="repeat" description="TPR" evidence="3">
    <location>
        <begin position="68"/>
        <end position="101"/>
    </location>
</feature>
<protein>
    <submittedName>
        <fullName evidence="5">Type IV pilus assembly protein PilF</fullName>
    </submittedName>
</protein>
<dbReference type="SUPFAM" id="SSF48452">
    <property type="entry name" value="TPR-like"/>
    <property type="match status" value="1"/>
</dbReference>
<reference evidence="5 6" key="1">
    <citation type="submission" date="2019-03" db="EMBL/GenBank/DDBJ databases">
        <title>Genomic Encyclopedia of Type Strains, Phase IV (KMG-IV): sequencing the most valuable type-strain genomes for metagenomic binning, comparative biology and taxonomic classification.</title>
        <authorList>
            <person name="Goeker M."/>
        </authorList>
    </citation>
    <scope>NUCLEOTIDE SEQUENCE [LARGE SCALE GENOMIC DNA]</scope>
    <source>
        <strain evidence="5 6">DSM 103792</strain>
    </source>
</reference>
<dbReference type="NCBIfam" id="TIGR02521">
    <property type="entry name" value="type_IV_pilW"/>
    <property type="match status" value="1"/>
</dbReference>
<dbReference type="InterPro" id="IPR011990">
    <property type="entry name" value="TPR-like_helical_dom_sf"/>
</dbReference>
<keyword evidence="2 3" id="KW-0802">TPR repeat</keyword>
<evidence type="ECO:0000256" key="3">
    <source>
        <dbReference type="PROSITE-ProRule" id="PRU00339"/>
    </source>
</evidence>
<feature type="repeat" description="TPR" evidence="3">
    <location>
        <begin position="138"/>
        <end position="171"/>
    </location>
</feature>
<feature type="chain" id="PRO_5020636837" evidence="4">
    <location>
        <begin position="18"/>
        <end position="254"/>
    </location>
</feature>
<dbReference type="PROSITE" id="PS51257">
    <property type="entry name" value="PROKAR_LIPOPROTEIN"/>
    <property type="match status" value="1"/>
</dbReference>
<proteinExistence type="predicted"/>
<keyword evidence="6" id="KW-1185">Reference proteome</keyword>
<dbReference type="SMART" id="SM00028">
    <property type="entry name" value="TPR"/>
    <property type="match status" value="5"/>
</dbReference>
<organism evidence="5 6">
    <name type="scientific">Permianibacter aggregans</name>
    <dbReference type="NCBI Taxonomy" id="1510150"/>
    <lineage>
        <taxon>Bacteria</taxon>
        <taxon>Pseudomonadati</taxon>
        <taxon>Pseudomonadota</taxon>
        <taxon>Gammaproteobacteria</taxon>
        <taxon>Pseudomonadales</taxon>
        <taxon>Pseudomonadaceae</taxon>
        <taxon>Permianibacter</taxon>
    </lineage>
</organism>
<sequence length="254" mass="28483">MIRIVVSVLVLALSACASQPTSRTAAATTENKAATERLNAGWGYMGAGNFQRAKYHLDRALEHDPKNARVHAALGHYYAEVGEKKRANEAFEESIRLDRNDGDNLNLYGVFLCREGKYAAAEDQFKRAMNLKSYNNIAATLENAGLCALRSGNDEKAEEHFQRAVRHNPKQPDALLELGYLEFNKGNLVRARSYLDRYVGASTDTARSLWLGVQLANAQGDKDMVASWGLKLERLFPESEEAIQYADKRKQWRN</sequence>
<dbReference type="PROSITE" id="PS50005">
    <property type="entry name" value="TPR"/>
    <property type="match status" value="3"/>
</dbReference>
<feature type="repeat" description="TPR" evidence="3">
    <location>
        <begin position="34"/>
        <end position="67"/>
    </location>
</feature>
<dbReference type="InterPro" id="IPR013360">
    <property type="entry name" value="Pilus_4_PilW"/>
</dbReference>
<comment type="caution">
    <text evidence="5">The sequence shown here is derived from an EMBL/GenBank/DDBJ whole genome shotgun (WGS) entry which is preliminary data.</text>
</comment>
<evidence type="ECO:0000256" key="2">
    <source>
        <dbReference type="ARBA" id="ARBA00022803"/>
    </source>
</evidence>
<keyword evidence="1" id="KW-0677">Repeat</keyword>
<dbReference type="EMBL" id="SNYM01000008">
    <property type="protein sequence ID" value="TDQ48160.1"/>
    <property type="molecule type" value="Genomic_DNA"/>
</dbReference>
<evidence type="ECO:0000313" key="6">
    <source>
        <dbReference type="Proteomes" id="UP000295375"/>
    </source>
</evidence>
<accession>A0A4R6UM64</accession>
<evidence type="ECO:0000256" key="4">
    <source>
        <dbReference type="SAM" id="SignalP"/>
    </source>
</evidence>
<evidence type="ECO:0000313" key="5">
    <source>
        <dbReference type="EMBL" id="TDQ48160.1"/>
    </source>
</evidence>
<dbReference type="InterPro" id="IPR051012">
    <property type="entry name" value="CellSynth/LPSAsmb/PSIAsmb"/>
</dbReference>
<dbReference type="InterPro" id="IPR019734">
    <property type="entry name" value="TPR_rpt"/>
</dbReference>
<dbReference type="PANTHER" id="PTHR45586:SF1">
    <property type="entry name" value="LIPOPOLYSACCHARIDE ASSEMBLY PROTEIN B"/>
    <property type="match status" value="1"/>
</dbReference>
<dbReference type="OrthoDB" id="129043at2"/>
<dbReference type="Pfam" id="PF14559">
    <property type="entry name" value="TPR_19"/>
    <property type="match status" value="1"/>
</dbReference>
<evidence type="ECO:0000256" key="1">
    <source>
        <dbReference type="ARBA" id="ARBA00022737"/>
    </source>
</evidence>
<name>A0A4R6UM64_9GAMM</name>